<evidence type="ECO:0000259" key="2">
    <source>
        <dbReference type="Pfam" id="PF08386"/>
    </source>
</evidence>
<reference evidence="3 4" key="1">
    <citation type="journal article" date="2018" name="Nat. Ecol. Evol.">
        <title>Pezizomycetes genomes reveal the molecular basis of ectomycorrhizal truffle lifestyle.</title>
        <authorList>
            <person name="Murat C."/>
            <person name="Payen T."/>
            <person name="Noel B."/>
            <person name="Kuo A."/>
            <person name="Morin E."/>
            <person name="Chen J."/>
            <person name="Kohler A."/>
            <person name="Krizsan K."/>
            <person name="Balestrini R."/>
            <person name="Da Silva C."/>
            <person name="Montanini B."/>
            <person name="Hainaut M."/>
            <person name="Levati E."/>
            <person name="Barry K.W."/>
            <person name="Belfiori B."/>
            <person name="Cichocki N."/>
            <person name="Clum A."/>
            <person name="Dockter R.B."/>
            <person name="Fauchery L."/>
            <person name="Guy J."/>
            <person name="Iotti M."/>
            <person name="Le Tacon F."/>
            <person name="Lindquist E.A."/>
            <person name="Lipzen A."/>
            <person name="Malagnac F."/>
            <person name="Mello A."/>
            <person name="Molinier V."/>
            <person name="Miyauchi S."/>
            <person name="Poulain J."/>
            <person name="Riccioni C."/>
            <person name="Rubini A."/>
            <person name="Sitrit Y."/>
            <person name="Splivallo R."/>
            <person name="Traeger S."/>
            <person name="Wang M."/>
            <person name="Zifcakova L."/>
            <person name="Wipf D."/>
            <person name="Zambonelli A."/>
            <person name="Paolocci F."/>
            <person name="Nowrousian M."/>
            <person name="Ottonello S."/>
            <person name="Baldrian P."/>
            <person name="Spatafora J.W."/>
            <person name="Henrissat B."/>
            <person name="Nagy L.G."/>
            <person name="Aury J.M."/>
            <person name="Wincker P."/>
            <person name="Grigoriev I.V."/>
            <person name="Bonfante P."/>
            <person name="Martin F.M."/>
        </authorList>
    </citation>
    <scope>NUCLEOTIDE SEQUENCE [LARGE SCALE GENOMIC DNA]</scope>
    <source>
        <strain evidence="3 4">RN42</strain>
    </source>
</reference>
<proteinExistence type="predicted"/>
<evidence type="ECO:0000313" key="4">
    <source>
        <dbReference type="Proteomes" id="UP000275078"/>
    </source>
</evidence>
<dbReference type="EMBL" id="ML119885">
    <property type="protein sequence ID" value="RPA72005.1"/>
    <property type="molecule type" value="Genomic_DNA"/>
</dbReference>
<protein>
    <recommendedName>
        <fullName evidence="2">Peptidase S33 tripeptidyl aminopeptidase-like C-terminal domain-containing protein</fullName>
    </recommendedName>
</protein>
<keyword evidence="1" id="KW-0732">Signal</keyword>
<dbReference type="STRING" id="1160509.A0A3N4HCD1"/>
<keyword evidence="4" id="KW-1185">Reference proteome</keyword>
<dbReference type="Proteomes" id="UP000275078">
    <property type="component" value="Unassembled WGS sequence"/>
</dbReference>
<organism evidence="3 4">
    <name type="scientific">Ascobolus immersus RN42</name>
    <dbReference type="NCBI Taxonomy" id="1160509"/>
    <lineage>
        <taxon>Eukaryota</taxon>
        <taxon>Fungi</taxon>
        <taxon>Dikarya</taxon>
        <taxon>Ascomycota</taxon>
        <taxon>Pezizomycotina</taxon>
        <taxon>Pezizomycetes</taxon>
        <taxon>Pezizales</taxon>
        <taxon>Ascobolaceae</taxon>
        <taxon>Ascobolus</taxon>
    </lineage>
</organism>
<name>A0A3N4HCD1_ASCIM</name>
<evidence type="ECO:0000256" key="1">
    <source>
        <dbReference type="SAM" id="SignalP"/>
    </source>
</evidence>
<dbReference type="InterPro" id="IPR029058">
    <property type="entry name" value="AB_hydrolase_fold"/>
</dbReference>
<dbReference type="OrthoDB" id="425534at2759"/>
<feature type="domain" description="Peptidase S33 tripeptidyl aminopeptidase-like C-terminal" evidence="2">
    <location>
        <begin position="483"/>
        <end position="578"/>
    </location>
</feature>
<dbReference type="AlphaFoldDB" id="A0A3N4HCD1"/>
<feature type="chain" id="PRO_5018223132" description="Peptidase S33 tripeptidyl aminopeptidase-like C-terminal domain-containing protein" evidence="1">
    <location>
        <begin position="22"/>
        <end position="642"/>
    </location>
</feature>
<feature type="signal peptide" evidence="1">
    <location>
        <begin position="1"/>
        <end position="21"/>
    </location>
</feature>
<accession>A0A3N4HCD1</accession>
<gene>
    <name evidence="3" type="ORF">BJ508DRAFT_367486</name>
</gene>
<dbReference type="Pfam" id="PF08386">
    <property type="entry name" value="Abhydrolase_4"/>
    <property type="match status" value="1"/>
</dbReference>
<dbReference type="InterPro" id="IPR013595">
    <property type="entry name" value="Pept_S33_TAP-like_C"/>
</dbReference>
<dbReference type="SUPFAM" id="SSF53474">
    <property type="entry name" value="alpha/beta-Hydrolases"/>
    <property type="match status" value="1"/>
</dbReference>
<evidence type="ECO:0000313" key="3">
    <source>
        <dbReference type="EMBL" id="RPA72005.1"/>
    </source>
</evidence>
<sequence>MNRLLTAVLFSIQCLSTSVCGLKKAGDGFGFKAPAGSGLWNTLGPDGQTTTLLWLECPQVKGLSSRQQPLCAYIVRRLNPDNPEDHRTVTLHLTRYSSPHIDETHPEFKGFIFHIFGGPGENAVQKLWQNGPAYERLTKYHTHVAFNLRGTFETGPDLTCFEDRWDERSYHKMTLFRNGPSMVSSGIVGAEKQRLSAEDLSTRCSAGESPENSRLKYVGAAHAGEDILFLHDLLTRHYFPDSRPASGNQAKVSIWASSWGSHVADYLLQIHQIRMNSVIIESPLDLVSTQNHKAAFLSKLTEVDHVISSLCHYCAKGSDCPLATQKNKELTTVEVCARIQDLWNLFKQRAAVSTVDKLDTQLVELNTFFYSCLYDLQVKIYSCFETLQKFEELFSDHFKNSNEPYTKPLFDRTVRDWFAADNIFRIRGGQLPLKAEPYLETHLITCVDVAGMGIEGSGSGVLYGVWEEAARLSVVGADAQFPRFAACLYLRGQSQKRIPEKRRAITTSTPVLFLGNRYDHVSPSRYVDGTFKHLKHYQNSYYVELLTSGHGVMPNIRCLCLNKAISNYLQYGDLPAEKYTSCSQQIQYPFGATEPYEPAAESEPLFKLDTTQPVIGRSNIEPLPRQKRNIESEEDFYLNREV</sequence>